<dbReference type="InterPro" id="IPR000123">
    <property type="entry name" value="Reverse_transcriptase_msDNA"/>
</dbReference>
<dbReference type="PROSITE" id="PS50878">
    <property type="entry name" value="RT_POL"/>
    <property type="match status" value="1"/>
</dbReference>
<dbReference type="GO" id="GO:0003723">
    <property type="term" value="F:RNA binding"/>
    <property type="evidence" value="ECO:0007669"/>
    <property type="project" value="InterPro"/>
</dbReference>
<evidence type="ECO:0000256" key="7">
    <source>
        <dbReference type="ARBA" id="ARBA00034120"/>
    </source>
</evidence>
<proteinExistence type="inferred from homology"/>
<keyword evidence="4" id="KW-0460">Magnesium</keyword>
<comment type="similarity">
    <text evidence="7">Belongs to the bacterial reverse transcriptase family.</text>
</comment>
<evidence type="ECO:0000256" key="4">
    <source>
        <dbReference type="ARBA" id="ARBA00022842"/>
    </source>
</evidence>
<evidence type="ECO:0000256" key="2">
    <source>
        <dbReference type="ARBA" id="ARBA00022695"/>
    </source>
</evidence>
<dbReference type="Pfam" id="PF00078">
    <property type="entry name" value="RVT_1"/>
    <property type="match status" value="1"/>
</dbReference>
<keyword evidence="1" id="KW-0808">Transferase</keyword>
<dbReference type="CDD" id="cd03487">
    <property type="entry name" value="RT_Bac_retron_II"/>
    <property type="match status" value="1"/>
</dbReference>
<protein>
    <submittedName>
        <fullName evidence="9">Reverse transcriptase (RNA-dependent DNA polymerase)</fullName>
    </submittedName>
</protein>
<reference evidence="9 10" key="1">
    <citation type="submission" date="2018-06" db="EMBL/GenBank/DDBJ databases">
        <authorList>
            <consortium name="Pathogen Informatics"/>
            <person name="Doyle S."/>
        </authorList>
    </citation>
    <scope>NUCLEOTIDE SEQUENCE [LARGE SCALE GENOMIC DNA]</scope>
    <source>
        <strain evidence="9 10">NCTC11190</strain>
    </source>
</reference>
<dbReference type="PRINTS" id="PR00866">
    <property type="entry name" value="RNADNAPOLMS"/>
</dbReference>
<dbReference type="SUPFAM" id="SSF56672">
    <property type="entry name" value="DNA/RNA polymerases"/>
    <property type="match status" value="1"/>
</dbReference>
<dbReference type="GO" id="GO:0046872">
    <property type="term" value="F:metal ion binding"/>
    <property type="evidence" value="ECO:0007669"/>
    <property type="project" value="UniProtKB-KW"/>
</dbReference>
<keyword evidence="10" id="KW-1185">Reference proteome</keyword>
<dbReference type="EMBL" id="UGVL01000001">
    <property type="protein sequence ID" value="SUE33868.1"/>
    <property type="molecule type" value="Genomic_DNA"/>
</dbReference>
<organism evidence="9 10">
    <name type="scientific">Rikenella microfusus</name>
    <dbReference type="NCBI Taxonomy" id="28139"/>
    <lineage>
        <taxon>Bacteria</taxon>
        <taxon>Pseudomonadati</taxon>
        <taxon>Bacteroidota</taxon>
        <taxon>Bacteroidia</taxon>
        <taxon>Bacteroidales</taxon>
        <taxon>Rikenellaceae</taxon>
        <taxon>Rikenella</taxon>
    </lineage>
</organism>
<sequence length="287" mass="32258">MISNPDSLFRAISIKKEEIDLILSNINTYYYEYEQKKKNKQGLHKLTKHGTPEVRVINPSIKTLKIVQKHINKMLNEKISAAPYAFGSVKKHSGISNGRFHQGNKFIFQTDLRGFFPSITSGEGYRMFTRFGFSPDVASILTKLTTYNGHIPQGAPTSSTVANFVFTKTGNVIADFCVQSGLRFSTYVDDLTISGPSDFQEMIPEILDIIRHDGYTISNTKTSYRTNHPNITGISVGNNYIDITDKLKEKIKNSHGKTEEQIAGELNYKDLVFKSNKPSLKAKSSRS</sequence>
<dbReference type="GO" id="GO:0051607">
    <property type="term" value="P:defense response to virus"/>
    <property type="evidence" value="ECO:0007669"/>
    <property type="project" value="UniProtKB-KW"/>
</dbReference>
<evidence type="ECO:0000256" key="5">
    <source>
        <dbReference type="ARBA" id="ARBA00022918"/>
    </source>
</evidence>
<evidence type="ECO:0000259" key="8">
    <source>
        <dbReference type="PROSITE" id="PS50878"/>
    </source>
</evidence>
<dbReference type="STRING" id="880526.GCA_000427365_00365"/>
<keyword evidence="3" id="KW-0479">Metal-binding</keyword>
<dbReference type="GO" id="GO:0003964">
    <property type="term" value="F:RNA-directed DNA polymerase activity"/>
    <property type="evidence" value="ECO:0007669"/>
    <property type="project" value="UniProtKB-KW"/>
</dbReference>
<accession>A0A379MQF2</accession>
<keyword evidence="5 9" id="KW-0695">RNA-directed DNA polymerase</keyword>
<dbReference type="Proteomes" id="UP000255233">
    <property type="component" value="Unassembled WGS sequence"/>
</dbReference>
<evidence type="ECO:0000256" key="1">
    <source>
        <dbReference type="ARBA" id="ARBA00022679"/>
    </source>
</evidence>
<evidence type="ECO:0000313" key="10">
    <source>
        <dbReference type="Proteomes" id="UP000255233"/>
    </source>
</evidence>
<dbReference type="InterPro" id="IPR043502">
    <property type="entry name" value="DNA/RNA_pol_sf"/>
</dbReference>
<keyword evidence="2" id="KW-0548">Nucleotidyltransferase</keyword>
<name>A0A379MQF2_9BACT</name>
<dbReference type="AlphaFoldDB" id="A0A379MQF2"/>
<evidence type="ECO:0000256" key="6">
    <source>
        <dbReference type="ARBA" id="ARBA00023118"/>
    </source>
</evidence>
<dbReference type="InterPro" id="IPR000477">
    <property type="entry name" value="RT_dom"/>
</dbReference>
<gene>
    <name evidence="9" type="ORF">NCTC11190_01082</name>
</gene>
<evidence type="ECO:0000256" key="3">
    <source>
        <dbReference type="ARBA" id="ARBA00022723"/>
    </source>
</evidence>
<feature type="domain" description="Reverse transcriptase" evidence="8">
    <location>
        <begin position="1"/>
        <end position="236"/>
    </location>
</feature>
<keyword evidence="6" id="KW-0051">Antiviral defense</keyword>
<evidence type="ECO:0000313" key="9">
    <source>
        <dbReference type="EMBL" id="SUE33868.1"/>
    </source>
</evidence>